<dbReference type="GeneID" id="18240032"/>
<dbReference type="EMBL" id="GL882879">
    <property type="protein sequence ID" value="EGF84497.1"/>
    <property type="molecule type" value="Genomic_DNA"/>
</dbReference>
<accession>F4NVF5</accession>
<evidence type="ECO:0000313" key="3">
    <source>
        <dbReference type="Proteomes" id="UP000007241"/>
    </source>
</evidence>
<sequence>MLDTQQLCSSYKCIDWTRFTRVVCKVSSCPLQCLVLMIQSLTRHNVLDLMSGSVPVV</sequence>
<dbReference type="GeneID" id="18240020"/>
<dbReference type="EMBL" id="GL882881">
    <property type="protein sequence ID" value="EGF81683.1"/>
    <property type="molecule type" value="Genomic_DNA"/>
</dbReference>
<dbReference type="RefSeq" id="XP_006675656.1">
    <property type="nucleotide sequence ID" value="XM_006675593.1"/>
</dbReference>
<name>F4NVF5_BATDJ</name>
<dbReference type="HOGENOM" id="CLU_2996188_0_0_1"/>
<dbReference type="AlphaFoldDB" id="F4NVF5"/>
<proteinExistence type="predicted"/>
<keyword evidence="3" id="KW-1185">Reference proteome</keyword>
<protein>
    <submittedName>
        <fullName evidence="2">Uncharacterized protein</fullName>
    </submittedName>
</protein>
<gene>
    <name evidence="2" type="ORF">BATDEDRAFT_31293</name>
    <name evidence="1" type="ORF">BATDEDRAFT_31425</name>
</gene>
<organism evidence="2 3">
    <name type="scientific">Batrachochytrium dendrobatidis (strain JAM81 / FGSC 10211)</name>
    <name type="common">Frog chytrid fungus</name>
    <dbReference type="NCBI Taxonomy" id="684364"/>
    <lineage>
        <taxon>Eukaryota</taxon>
        <taxon>Fungi</taxon>
        <taxon>Fungi incertae sedis</taxon>
        <taxon>Chytridiomycota</taxon>
        <taxon>Chytridiomycota incertae sedis</taxon>
        <taxon>Chytridiomycetes</taxon>
        <taxon>Rhizophydiales</taxon>
        <taxon>Rhizophydiales incertae sedis</taxon>
        <taxon>Batrachochytrium</taxon>
    </lineage>
</organism>
<evidence type="ECO:0000313" key="1">
    <source>
        <dbReference type="EMBL" id="EGF81683.1"/>
    </source>
</evidence>
<dbReference type="Proteomes" id="UP000007241">
    <property type="component" value="Unassembled WGS sequence"/>
</dbReference>
<dbReference type="RefSeq" id="XP_006677378.1">
    <property type="nucleotide sequence ID" value="XM_006677315.1"/>
</dbReference>
<reference evidence="2 3" key="1">
    <citation type="submission" date="2009-12" db="EMBL/GenBank/DDBJ databases">
        <title>The draft genome of Batrachochytrium dendrobatidis.</title>
        <authorList>
            <consortium name="US DOE Joint Genome Institute (JGI-PGF)"/>
            <person name="Kuo A."/>
            <person name="Salamov A."/>
            <person name="Schmutz J."/>
            <person name="Lucas S."/>
            <person name="Pitluck S."/>
            <person name="Rosenblum E."/>
            <person name="Stajich J."/>
            <person name="Eisen M."/>
            <person name="Grigoriev I.V."/>
        </authorList>
    </citation>
    <scope>NUCLEOTIDE SEQUENCE [LARGE SCALE GENOMIC DNA]</scope>
    <source>
        <strain evidence="2">JAM81</strain>
        <strain evidence="3">JAM81 / FGSC 10211</strain>
    </source>
</reference>
<evidence type="ECO:0000313" key="2">
    <source>
        <dbReference type="EMBL" id="EGF84497.1"/>
    </source>
</evidence>